<dbReference type="PANTHER" id="PTHR46082">
    <property type="entry name" value="ATP/GTP-BINDING PROTEIN-RELATED"/>
    <property type="match status" value="1"/>
</dbReference>
<dbReference type="Gene3D" id="3.40.50.300">
    <property type="entry name" value="P-loop containing nucleotide triphosphate hydrolases"/>
    <property type="match status" value="1"/>
</dbReference>
<sequence>MDASTQFHGSVNGQYTIAAPHASHGGSNNFYFNGPDTPSPAPKPYRVIPFPRNEDVVRRSDLFAKLDALLPSTPKYGSAALWGLGGSGKTQIALEYAYRRCRDPACSVFWVHADNETTLAHDYKTIARKLGLDSKLDGEDLFVVVRERIESEPRWLLVLDNADDLALFGVGQTSDKSASLLDYVPRGPTGMVLWTSRDERIAGTLVGPRRGIGVARMTVDEAKALLETARNERTRSEELEDATALLEELQWLPLAISQAGAYMRRTSTPVKEYLSRLVEGKERWRILKETEFDRHRRPNVPNSILETWHISIDRIRQENEMAYKALHVIAYLDNQNIPLEVIAAAATFGNDGQKGGPSENEQQVDRAIIRLKEFSFITARRTEGAERSFEMHKLVQEATRYGLNSRRLLERKTTKPKSRLREIIGISFRKQRDAKKGGWEDGAEVYFSNAALQVITKLFPERKREMWAQCETFLTHAVRVSDWEELCGREVEVTNLLTRVSDYLFDRGRWREKERVDVRAFALRRGVLGEKHPDTIWSMGSLAATYHAQGRYGEAEEIKVKVLELRRAVLGEKHPDTLEAMHDLAVTWKSQDRGDDAIALMKQCSQLRRRILGPDHPFTKRSGRALERWKTEQVGLRRIGDGLST</sequence>
<feature type="domain" description="ORC1/DEAH AAA+ ATPase" evidence="1">
    <location>
        <begin position="77"/>
        <end position="169"/>
    </location>
</feature>
<proteinExistence type="predicted"/>
<protein>
    <recommendedName>
        <fullName evidence="1">ORC1/DEAH AAA+ ATPase domain-containing protein</fullName>
    </recommendedName>
</protein>
<dbReference type="Gene3D" id="1.25.40.10">
    <property type="entry name" value="Tetratricopeptide repeat domain"/>
    <property type="match status" value="1"/>
</dbReference>
<comment type="caution">
    <text evidence="2">The sequence shown here is derived from an EMBL/GenBank/DDBJ whole genome shotgun (WGS) entry which is preliminary data.</text>
</comment>
<organism evidence="2 3">
    <name type="scientific">Neonectria magnoliae</name>
    <dbReference type="NCBI Taxonomy" id="2732573"/>
    <lineage>
        <taxon>Eukaryota</taxon>
        <taxon>Fungi</taxon>
        <taxon>Dikarya</taxon>
        <taxon>Ascomycota</taxon>
        <taxon>Pezizomycotina</taxon>
        <taxon>Sordariomycetes</taxon>
        <taxon>Hypocreomycetidae</taxon>
        <taxon>Hypocreales</taxon>
        <taxon>Nectriaceae</taxon>
        <taxon>Neonectria</taxon>
    </lineage>
</organism>
<dbReference type="PANTHER" id="PTHR46082:SF6">
    <property type="entry name" value="AAA+ ATPASE DOMAIN-CONTAINING PROTEIN-RELATED"/>
    <property type="match status" value="1"/>
</dbReference>
<dbReference type="InterPro" id="IPR027417">
    <property type="entry name" value="P-loop_NTPase"/>
</dbReference>
<dbReference type="SUPFAM" id="SSF48452">
    <property type="entry name" value="TPR-like"/>
    <property type="match status" value="1"/>
</dbReference>
<gene>
    <name evidence="2" type="ORF">QQZ08_004492</name>
</gene>
<dbReference type="Pfam" id="PF13401">
    <property type="entry name" value="AAA_22"/>
    <property type="match status" value="1"/>
</dbReference>
<dbReference type="SUPFAM" id="SSF52540">
    <property type="entry name" value="P-loop containing nucleoside triphosphate hydrolases"/>
    <property type="match status" value="1"/>
</dbReference>
<dbReference type="PRINTS" id="PR00364">
    <property type="entry name" value="DISEASERSIST"/>
</dbReference>
<keyword evidence="3" id="KW-1185">Reference proteome</keyword>
<reference evidence="2 3" key="1">
    <citation type="journal article" date="2025" name="Microbiol. Resour. Announc.">
        <title>Draft genome sequences for Neonectria magnoliae and Neonectria punicea, canker pathogens of Liriodendron tulipifera and Acer saccharum in West Virginia.</title>
        <authorList>
            <person name="Petronek H.M."/>
            <person name="Kasson M.T."/>
            <person name="Metheny A.M."/>
            <person name="Stauder C.M."/>
            <person name="Lovett B."/>
            <person name="Lynch S.C."/>
            <person name="Garnas J.R."/>
            <person name="Kasson L.R."/>
            <person name="Stajich J.E."/>
        </authorList>
    </citation>
    <scope>NUCLEOTIDE SEQUENCE [LARGE SCALE GENOMIC DNA]</scope>
    <source>
        <strain evidence="2 3">NRRL 64651</strain>
    </source>
</reference>
<dbReference type="Pfam" id="PF13374">
    <property type="entry name" value="TPR_10"/>
    <property type="match status" value="1"/>
</dbReference>
<dbReference type="InterPro" id="IPR053137">
    <property type="entry name" value="NLR-like"/>
</dbReference>
<dbReference type="Proteomes" id="UP001498421">
    <property type="component" value="Unassembled WGS sequence"/>
</dbReference>
<name>A0ABR1I678_9HYPO</name>
<accession>A0ABR1I678</accession>
<evidence type="ECO:0000259" key="1">
    <source>
        <dbReference type="Pfam" id="PF13401"/>
    </source>
</evidence>
<dbReference type="Pfam" id="PF13424">
    <property type="entry name" value="TPR_12"/>
    <property type="match status" value="1"/>
</dbReference>
<dbReference type="InterPro" id="IPR011990">
    <property type="entry name" value="TPR-like_helical_dom_sf"/>
</dbReference>
<evidence type="ECO:0000313" key="3">
    <source>
        <dbReference type="Proteomes" id="UP001498421"/>
    </source>
</evidence>
<dbReference type="InterPro" id="IPR049945">
    <property type="entry name" value="AAA_22"/>
</dbReference>
<evidence type="ECO:0000313" key="2">
    <source>
        <dbReference type="EMBL" id="KAK7428980.1"/>
    </source>
</evidence>
<dbReference type="EMBL" id="JAZAVK010000034">
    <property type="protein sequence ID" value="KAK7428980.1"/>
    <property type="molecule type" value="Genomic_DNA"/>
</dbReference>